<dbReference type="PIRSF" id="PIRSF026326">
    <property type="entry name" value="InaA"/>
    <property type="match status" value="1"/>
</dbReference>
<accession>A0A8D4C1H0</accession>
<dbReference type="RefSeq" id="WP_043218597.1">
    <property type="nucleotide sequence ID" value="NZ_CP007511.1"/>
</dbReference>
<reference evidence="2 4" key="2">
    <citation type="submission" date="2016-10" db="EMBL/GenBank/DDBJ databases">
        <authorList>
            <person name="Varghese N."/>
            <person name="Submissions S."/>
        </authorList>
    </citation>
    <scope>NUCLEOTIDE SEQUENCE [LARGE SCALE GENOMIC DNA]</scope>
    <source>
        <strain evidence="2 4">DSM 6083</strain>
    </source>
</reference>
<dbReference type="InterPro" id="IPR027023">
    <property type="entry name" value="Put_LipoPS_kinase_InaA"/>
</dbReference>
<reference evidence="3" key="1">
    <citation type="submission" date="2014-03" db="EMBL/GenBank/DDBJ databases">
        <title>Complete genome of Pseudomonas balearica DSM 6083T, a sewage water isolate from an enrichment with 2-methylnaphthalene.</title>
        <authorList>
            <person name="Salva-Serra F."/>
            <person name="Jaen-Luchoro D."/>
            <person name="Busquets A."/>
            <person name="Pena A."/>
            <person name="Gomila M."/>
            <person name="Bosch R."/>
            <person name="Nogales B."/>
            <person name="Garcia-Valdes E."/>
            <person name="Lalucat J."/>
            <person name="Bennasar A."/>
        </authorList>
    </citation>
    <scope>NUCLEOTIDE SEQUENCE [LARGE SCALE GENOMIC DNA]</scope>
    <source>
        <strain evidence="3">DSM 6083</strain>
    </source>
</reference>
<keyword evidence="4" id="KW-1185">Reference proteome</keyword>
<dbReference type="SUPFAM" id="SSF56112">
    <property type="entry name" value="Protein kinase-like (PK-like)"/>
    <property type="match status" value="1"/>
</dbReference>
<sequence>MGMPLVIPGAQAQASTFQRWWEAQGEWVEEPNRRRDGESGVKRLRLADPQRPLLYCKRQTGHLYRSLAHPFGRPTALREYQALRALERLGIRVPRVVYCAAQRPAGQWQALLVTEELSGFVSLEQWYQDARHLRDAAVQARLLQRLGEMLARLHRAGWQHGCLYPKHIFLRVDGEGADAQVEVALLDLEKCRRRLWPRQASRRDMDQLRRRAPAISTGDWAALQAHYQAALLGAQEVDDGH</sequence>
<reference evidence="1 3" key="3">
    <citation type="journal article" name="Genome Announc.">
        <title>Complete Genome Sequence of Pseudomonas balearica DSM 6083T.</title>
        <authorList>
            <person name="Bennasar-Figueras A."/>
            <person name="Salva-Serra F."/>
            <person name="Jaen-Luchoro D."/>
            <person name="Segui C."/>
            <person name="Aliaga F."/>
            <person name="Busquets A."/>
            <person name="Gomila M."/>
            <person name="Moore E.R."/>
            <person name="Lalucat J."/>
        </authorList>
    </citation>
    <scope>NUCLEOTIDE SEQUENCE [LARGE SCALE GENOMIC DNA]</scope>
    <source>
        <strain evidence="3">DSM 6083</strain>
        <strain evidence="1">DSM6083</strain>
    </source>
</reference>
<evidence type="ECO:0000313" key="1">
    <source>
        <dbReference type="EMBL" id="AJE14200.1"/>
    </source>
</evidence>
<proteinExistence type="predicted"/>
<gene>
    <name evidence="1" type="ORF">CL52_03820</name>
    <name evidence="2" type="ORF">SAMN05660875_107196</name>
</gene>
<organism evidence="1 3">
    <name type="scientific">Stutzerimonas balearica DSM 6083</name>
    <dbReference type="NCBI Taxonomy" id="1123016"/>
    <lineage>
        <taxon>Bacteria</taxon>
        <taxon>Pseudomonadati</taxon>
        <taxon>Pseudomonadota</taxon>
        <taxon>Gammaproteobacteria</taxon>
        <taxon>Pseudomonadales</taxon>
        <taxon>Pseudomonadaceae</taxon>
        <taxon>Stutzerimonas</taxon>
    </lineage>
</organism>
<dbReference type="GO" id="GO:0016301">
    <property type="term" value="F:kinase activity"/>
    <property type="evidence" value="ECO:0007669"/>
    <property type="project" value="UniProtKB-KW"/>
</dbReference>
<dbReference type="Proteomes" id="UP000182276">
    <property type="component" value="Unassembled WGS sequence"/>
</dbReference>
<dbReference type="EMBL" id="CP007511">
    <property type="protein sequence ID" value="AJE14200.1"/>
    <property type="molecule type" value="Genomic_DNA"/>
</dbReference>
<dbReference type="EMBL" id="FNHO01000007">
    <property type="protein sequence ID" value="SDM69233.1"/>
    <property type="molecule type" value="Genomic_DNA"/>
</dbReference>
<protein>
    <submittedName>
        <fullName evidence="1">InaA protein</fullName>
    </submittedName>
    <submittedName>
        <fullName evidence="2">Lipopolysaccharide kinase (Kdo/WaaP) family protein</fullName>
    </submittedName>
</protein>
<keyword evidence="2" id="KW-0418">Kinase</keyword>
<keyword evidence="2" id="KW-0808">Transferase</keyword>
<dbReference type="GeneID" id="77259043"/>
<dbReference type="KEGG" id="pbm:CL52_03820"/>
<evidence type="ECO:0000313" key="3">
    <source>
        <dbReference type="Proteomes" id="UP000031271"/>
    </source>
</evidence>
<evidence type="ECO:0000313" key="2">
    <source>
        <dbReference type="EMBL" id="SDM69233.1"/>
    </source>
</evidence>
<dbReference type="AlphaFoldDB" id="A0A8D4C1H0"/>
<dbReference type="Proteomes" id="UP000031271">
    <property type="component" value="Chromosome"/>
</dbReference>
<dbReference type="InterPro" id="IPR011009">
    <property type="entry name" value="Kinase-like_dom_sf"/>
</dbReference>
<name>A0A8D4C1H0_9GAMM</name>
<evidence type="ECO:0000313" key="4">
    <source>
        <dbReference type="Proteomes" id="UP000182276"/>
    </source>
</evidence>
<dbReference type="Pfam" id="PF06293">
    <property type="entry name" value="Kdo"/>
    <property type="match status" value="1"/>
</dbReference>